<gene>
    <name evidence="1" type="ORF">HaLaN_22202</name>
</gene>
<dbReference type="EMBL" id="BLLF01002528">
    <property type="protein sequence ID" value="GFH24409.1"/>
    <property type="molecule type" value="Genomic_DNA"/>
</dbReference>
<evidence type="ECO:0000313" key="2">
    <source>
        <dbReference type="Proteomes" id="UP000485058"/>
    </source>
</evidence>
<accession>A0A699ZXP1</accession>
<reference evidence="1 2" key="1">
    <citation type="submission" date="2020-02" db="EMBL/GenBank/DDBJ databases">
        <title>Draft genome sequence of Haematococcus lacustris strain NIES-144.</title>
        <authorList>
            <person name="Morimoto D."/>
            <person name="Nakagawa S."/>
            <person name="Yoshida T."/>
            <person name="Sawayama S."/>
        </authorList>
    </citation>
    <scope>NUCLEOTIDE SEQUENCE [LARGE SCALE GENOMIC DNA]</scope>
    <source>
        <strain evidence="1 2">NIES-144</strain>
    </source>
</reference>
<evidence type="ECO:0000313" key="1">
    <source>
        <dbReference type="EMBL" id="GFH24409.1"/>
    </source>
</evidence>
<dbReference type="Proteomes" id="UP000485058">
    <property type="component" value="Unassembled WGS sequence"/>
</dbReference>
<comment type="caution">
    <text evidence="1">The sequence shown here is derived from an EMBL/GenBank/DDBJ whole genome shotgun (WGS) entry which is preliminary data.</text>
</comment>
<feature type="non-terminal residue" evidence="1">
    <location>
        <position position="133"/>
    </location>
</feature>
<proteinExistence type="predicted"/>
<keyword evidence="2" id="KW-1185">Reference proteome</keyword>
<sequence length="133" mass="14129">MPHPSVKQAEHLTEVSAAPCVDFDSLPCTLLKPRPHHSGAFVKTINFLASGPFHVLPPFTDSWAEGDCGIGRAHHRGRLAASSGCAKLIPKNAMSPPGPRRRAGLTQARAIRAKLSPTELPALETAIATPQQS</sequence>
<dbReference type="AlphaFoldDB" id="A0A699ZXP1"/>
<protein>
    <submittedName>
        <fullName evidence="1">Uncharacterized protein</fullName>
    </submittedName>
</protein>
<organism evidence="1 2">
    <name type="scientific">Haematococcus lacustris</name>
    <name type="common">Green alga</name>
    <name type="synonym">Haematococcus pluvialis</name>
    <dbReference type="NCBI Taxonomy" id="44745"/>
    <lineage>
        <taxon>Eukaryota</taxon>
        <taxon>Viridiplantae</taxon>
        <taxon>Chlorophyta</taxon>
        <taxon>core chlorophytes</taxon>
        <taxon>Chlorophyceae</taxon>
        <taxon>CS clade</taxon>
        <taxon>Chlamydomonadales</taxon>
        <taxon>Haematococcaceae</taxon>
        <taxon>Haematococcus</taxon>
    </lineage>
</organism>
<name>A0A699ZXP1_HAELA</name>